<name>A0ABP8N657_9BACT</name>
<dbReference type="EMBL" id="BAABHD010000066">
    <property type="protein sequence ID" value="GAA4461945.1"/>
    <property type="molecule type" value="Genomic_DNA"/>
</dbReference>
<sequence length="202" mass="23208">MENKLTLTDLINFAWSIRNLTYSEKELLISEKFQDVGNSAEKDYVTNVTRGILFKIATLNLLTRDQFIKALMAEKDSLKADVKTLFDRVVNNKKNGSKRKASKKGENEKYKKGSRRVKAVKRLYAESYDYGITCEEKNSLSTKYGDIFGGNLIKWKYSETPPIAYDQSRKYFVINPNGVIPKDVYLKILCSMNKKEINSNSN</sequence>
<reference evidence="2" key="1">
    <citation type="journal article" date="2019" name="Int. J. Syst. Evol. Microbiol.">
        <title>The Global Catalogue of Microorganisms (GCM) 10K type strain sequencing project: providing services to taxonomists for standard genome sequencing and annotation.</title>
        <authorList>
            <consortium name="The Broad Institute Genomics Platform"/>
            <consortium name="The Broad Institute Genome Sequencing Center for Infectious Disease"/>
            <person name="Wu L."/>
            <person name="Ma J."/>
        </authorList>
    </citation>
    <scope>NUCLEOTIDE SEQUENCE [LARGE SCALE GENOMIC DNA]</scope>
    <source>
        <strain evidence="2">JCM 17927</strain>
    </source>
</reference>
<accession>A0ABP8N657</accession>
<evidence type="ECO:0000313" key="2">
    <source>
        <dbReference type="Proteomes" id="UP001501175"/>
    </source>
</evidence>
<organism evidence="1 2">
    <name type="scientific">Nibrella saemangeumensis</name>
    <dbReference type="NCBI Taxonomy" id="1084526"/>
    <lineage>
        <taxon>Bacteria</taxon>
        <taxon>Pseudomonadati</taxon>
        <taxon>Bacteroidota</taxon>
        <taxon>Cytophagia</taxon>
        <taxon>Cytophagales</taxon>
        <taxon>Spirosomataceae</taxon>
        <taxon>Nibrella</taxon>
    </lineage>
</organism>
<evidence type="ECO:0000313" key="1">
    <source>
        <dbReference type="EMBL" id="GAA4461945.1"/>
    </source>
</evidence>
<keyword evidence="2" id="KW-1185">Reference proteome</keyword>
<dbReference type="Proteomes" id="UP001501175">
    <property type="component" value="Unassembled WGS sequence"/>
</dbReference>
<proteinExistence type="predicted"/>
<dbReference type="RefSeq" id="WP_345245942.1">
    <property type="nucleotide sequence ID" value="NZ_BAABHD010000066.1"/>
</dbReference>
<protein>
    <submittedName>
        <fullName evidence="1">Uncharacterized protein</fullName>
    </submittedName>
</protein>
<gene>
    <name evidence="1" type="ORF">GCM10023189_38040</name>
</gene>
<comment type="caution">
    <text evidence="1">The sequence shown here is derived from an EMBL/GenBank/DDBJ whole genome shotgun (WGS) entry which is preliminary data.</text>
</comment>